<evidence type="ECO:0000313" key="6">
    <source>
        <dbReference type="EMBL" id="KAJ1959727.1"/>
    </source>
</evidence>
<comment type="caution">
    <text evidence="6">The sequence shown here is derived from an EMBL/GenBank/DDBJ whole genome shotgun (WGS) entry which is preliminary data.</text>
</comment>
<dbReference type="FunFam" id="3.30.1390.20:FF:000003">
    <property type="entry name" value="60S ribosomal protein L7"/>
    <property type="match status" value="1"/>
</dbReference>
<dbReference type="InterPro" id="IPR016082">
    <property type="entry name" value="Ribosomal_uL30_ferredoxin-like"/>
</dbReference>
<sequence length="245" mass="28124">MSSAATQVLPPENRLKKQRLSEKQLAAKREAQAKARVQRRATRKVIFKRAEQYAKEYAARERAEIAQRRVARATGTFYVPAETKVVFVVRIKGIMRVPPKPRKILQLLRLIQINSGVFLRMNKATANMLQLVSPYVTYGEANLKTVRELVYKRGFAKIKSQRIPLQDNLVVEEHLGKYGILCMEDIIHEILTCGPHFKQVNSFLWPFKLSNPTGGWAPRKVLNFIEGGDSGNREHFINKLVQRMN</sequence>
<dbReference type="InterPro" id="IPR005998">
    <property type="entry name" value="Ribosomal_uL30_euk"/>
</dbReference>
<dbReference type="FunFam" id="3.30.1390.20:FF:000002">
    <property type="entry name" value="60S ribosomal protein L7"/>
    <property type="match status" value="1"/>
</dbReference>
<dbReference type="Pfam" id="PF00327">
    <property type="entry name" value="Ribosomal_L30"/>
    <property type="match status" value="1"/>
</dbReference>
<dbReference type="InterPro" id="IPR018038">
    <property type="entry name" value="Ribosomal_uL30_CS"/>
</dbReference>
<protein>
    <submittedName>
        <fullName evidence="6">60S ribosomal protein L7</fullName>
    </submittedName>
</protein>
<dbReference type="Pfam" id="PF08079">
    <property type="entry name" value="Ribosomal_L30_N"/>
    <property type="match status" value="1"/>
</dbReference>
<evidence type="ECO:0000256" key="2">
    <source>
        <dbReference type="ARBA" id="ARBA00022980"/>
    </source>
</evidence>
<dbReference type="NCBIfam" id="TIGR01310">
    <property type="entry name" value="uL30_euk"/>
    <property type="match status" value="1"/>
</dbReference>
<dbReference type="GO" id="GO:0003723">
    <property type="term" value="F:RNA binding"/>
    <property type="evidence" value="ECO:0007669"/>
    <property type="project" value="InterPro"/>
</dbReference>
<dbReference type="OrthoDB" id="28644at2759"/>
<dbReference type="GO" id="GO:0003735">
    <property type="term" value="F:structural constituent of ribosome"/>
    <property type="evidence" value="ECO:0007669"/>
    <property type="project" value="TreeGrafter"/>
</dbReference>
<dbReference type="PROSITE" id="PS00634">
    <property type="entry name" value="RIBOSOMAL_L30"/>
    <property type="match status" value="1"/>
</dbReference>
<evidence type="ECO:0000259" key="4">
    <source>
        <dbReference type="Pfam" id="PF00327"/>
    </source>
</evidence>
<dbReference type="InterPro" id="IPR035808">
    <property type="entry name" value="Ribosomal_uL30_euk_arc"/>
</dbReference>
<reference evidence="6" key="1">
    <citation type="submission" date="2022-07" db="EMBL/GenBank/DDBJ databases">
        <title>Phylogenomic reconstructions and comparative analyses of Kickxellomycotina fungi.</title>
        <authorList>
            <person name="Reynolds N.K."/>
            <person name="Stajich J.E."/>
            <person name="Barry K."/>
            <person name="Grigoriev I.V."/>
            <person name="Crous P."/>
            <person name="Smith M.E."/>
        </authorList>
    </citation>
    <scope>NUCLEOTIDE SEQUENCE</scope>
    <source>
        <strain evidence="6">RSA 1196</strain>
    </source>
</reference>
<dbReference type="InterPro" id="IPR036919">
    <property type="entry name" value="Ribo_uL30_ferredoxin-like_sf"/>
</dbReference>
<dbReference type="AlphaFoldDB" id="A0A9W8AS79"/>
<name>A0A9W8AS79_9FUNG</name>
<keyword evidence="2 6" id="KW-0689">Ribosomal protein</keyword>
<dbReference type="PANTHER" id="PTHR11524:SF16">
    <property type="entry name" value="LARGE RIBOSOMAL SUBUNIT PROTEIN UL30"/>
    <property type="match status" value="1"/>
</dbReference>
<accession>A0A9W8AS79</accession>
<dbReference type="InterPro" id="IPR039699">
    <property type="entry name" value="Ribosomal_uL30"/>
</dbReference>
<proteinExistence type="inferred from homology"/>
<feature type="domain" description="Large ribosomal subunit protein uL30 N-terminal eukaryotes" evidence="5">
    <location>
        <begin position="11"/>
        <end position="81"/>
    </location>
</feature>
<evidence type="ECO:0000256" key="1">
    <source>
        <dbReference type="ARBA" id="ARBA00007594"/>
    </source>
</evidence>
<keyword evidence="3" id="KW-0687">Ribonucleoprotein</keyword>
<dbReference type="SUPFAM" id="SSF55129">
    <property type="entry name" value="Ribosomal protein L30p/L7e"/>
    <property type="match status" value="1"/>
</dbReference>
<dbReference type="InterPro" id="IPR012988">
    <property type="entry name" value="Ribosomal_uL30_N_euk"/>
</dbReference>
<evidence type="ECO:0000259" key="5">
    <source>
        <dbReference type="Pfam" id="PF08079"/>
    </source>
</evidence>
<evidence type="ECO:0000313" key="7">
    <source>
        <dbReference type="Proteomes" id="UP001150925"/>
    </source>
</evidence>
<organism evidence="6 7">
    <name type="scientific">Dispira parvispora</name>
    <dbReference type="NCBI Taxonomy" id="1520584"/>
    <lineage>
        <taxon>Eukaryota</taxon>
        <taxon>Fungi</taxon>
        <taxon>Fungi incertae sedis</taxon>
        <taxon>Zoopagomycota</taxon>
        <taxon>Kickxellomycotina</taxon>
        <taxon>Dimargaritomycetes</taxon>
        <taxon>Dimargaritales</taxon>
        <taxon>Dimargaritaceae</taxon>
        <taxon>Dispira</taxon>
    </lineage>
</organism>
<dbReference type="Proteomes" id="UP001150925">
    <property type="component" value="Unassembled WGS sequence"/>
</dbReference>
<keyword evidence="7" id="KW-1185">Reference proteome</keyword>
<dbReference type="CDD" id="cd01657">
    <property type="entry name" value="Ribosomal_L7_archeal_euk"/>
    <property type="match status" value="1"/>
</dbReference>
<dbReference type="PANTHER" id="PTHR11524">
    <property type="entry name" value="60S RIBOSOMAL PROTEIN L7"/>
    <property type="match status" value="1"/>
</dbReference>
<comment type="similarity">
    <text evidence="1">Belongs to the universal ribosomal protein uL30 family.</text>
</comment>
<evidence type="ECO:0000256" key="3">
    <source>
        <dbReference type="ARBA" id="ARBA00023274"/>
    </source>
</evidence>
<dbReference type="EMBL" id="JANBPY010001512">
    <property type="protein sequence ID" value="KAJ1959727.1"/>
    <property type="molecule type" value="Genomic_DNA"/>
</dbReference>
<dbReference type="Gene3D" id="3.30.1390.20">
    <property type="entry name" value="Ribosomal protein L30, ferredoxin-like fold domain"/>
    <property type="match status" value="1"/>
</dbReference>
<dbReference type="GO" id="GO:0022625">
    <property type="term" value="C:cytosolic large ribosomal subunit"/>
    <property type="evidence" value="ECO:0007669"/>
    <property type="project" value="TreeGrafter"/>
</dbReference>
<gene>
    <name evidence="6" type="primary">RPL7</name>
    <name evidence="6" type="ORF">IWQ62_004499</name>
</gene>
<dbReference type="GO" id="GO:0000463">
    <property type="term" value="P:maturation of LSU-rRNA from tricistronic rRNA transcript (SSU-rRNA, 5.8S rRNA, LSU-rRNA)"/>
    <property type="evidence" value="ECO:0007669"/>
    <property type="project" value="TreeGrafter"/>
</dbReference>
<feature type="domain" description="Large ribosomal subunit protein uL30-like ferredoxin-like fold" evidence="4">
    <location>
        <begin position="86"/>
        <end position="136"/>
    </location>
</feature>